<reference evidence="1" key="1">
    <citation type="submission" date="2018-05" db="EMBL/GenBank/DDBJ databases">
        <authorList>
            <person name="Lanie J.A."/>
            <person name="Ng W.-L."/>
            <person name="Kazmierczak K.M."/>
            <person name="Andrzejewski T.M."/>
            <person name="Davidsen T.M."/>
            <person name="Wayne K.J."/>
            <person name="Tettelin H."/>
            <person name="Glass J.I."/>
            <person name="Rusch D."/>
            <person name="Podicherti R."/>
            <person name="Tsui H.-C.T."/>
            <person name="Winkler M.E."/>
        </authorList>
    </citation>
    <scope>NUCLEOTIDE SEQUENCE</scope>
</reference>
<dbReference type="EMBL" id="UINC01050574">
    <property type="protein sequence ID" value="SVB63692.1"/>
    <property type="molecule type" value="Genomic_DNA"/>
</dbReference>
<protein>
    <submittedName>
        <fullName evidence="1">Uncharacterized protein</fullName>
    </submittedName>
</protein>
<evidence type="ECO:0000313" key="1">
    <source>
        <dbReference type="EMBL" id="SVB63692.1"/>
    </source>
</evidence>
<name>A0A382FM43_9ZZZZ</name>
<dbReference type="AlphaFoldDB" id="A0A382FM43"/>
<accession>A0A382FM43</accession>
<gene>
    <name evidence="1" type="ORF">METZ01_LOCUS216546</name>
</gene>
<proteinExistence type="predicted"/>
<sequence>KAEVCKTSIPGSNPGGASSFSNDLVADSAII</sequence>
<organism evidence="1">
    <name type="scientific">marine metagenome</name>
    <dbReference type="NCBI Taxonomy" id="408172"/>
    <lineage>
        <taxon>unclassified sequences</taxon>
        <taxon>metagenomes</taxon>
        <taxon>ecological metagenomes</taxon>
    </lineage>
</organism>
<feature type="non-terminal residue" evidence="1">
    <location>
        <position position="1"/>
    </location>
</feature>